<proteinExistence type="predicted"/>
<evidence type="ECO:0008006" key="3">
    <source>
        <dbReference type="Google" id="ProtNLM"/>
    </source>
</evidence>
<reference evidence="1 2" key="1">
    <citation type="submission" date="2023-07" db="EMBL/GenBank/DDBJ databases">
        <title>Description of novel actinomycetes strains, isolated from tidal flat sediment.</title>
        <authorList>
            <person name="Lu C."/>
        </authorList>
    </citation>
    <scope>NUCLEOTIDE SEQUENCE [LARGE SCALE GENOMIC DNA]</scope>
    <source>
        <strain evidence="1 2">SYSU T00b441</strain>
    </source>
</reference>
<accession>A0ABT9D4V1</accession>
<dbReference type="Proteomes" id="UP001232536">
    <property type="component" value="Unassembled WGS sequence"/>
</dbReference>
<name>A0ABT9D4V1_9CELL</name>
<dbReference type="RefSeq" id="WP_304599447.1">
    <property type="nucleotide sequence ID" value="NZ_JAUQYO010000003.1"/>
</dbReference>
<evidence type="ECO:0000313" key="1">
    <source>
        <dbReference type="EMBL" id="MDO8105740.1"/>
    </source>
</evidence>
<comment type="caution">
    <text evidence="1">The sequence shown here is derived from an EMBL/GenBank/DDBJ whole genome shotgun (WGS) entry which is preliminary data.</text>
</comment>
<protein>
    <recommendedName>
        <fullName evidence="3">Carboxypeptidase regulatory-like domain-containing protein</fullName>
    </recommendedName>
</protein>
<sequence length="164" mass="17565">MGMVMTEYSPDEPMDARDRTLLARLGRVVRTVDPVPDGLADRALFAITLDGLESELVELVRLQTPEPALRGEETVTARTVTFTADPCTVMITLSPGAGGIRVDGWIAPAVRCDVALFRPDGEIRTESDDEGCFVLEDVPTGPASLVLRRSDGTGPAVSTPVIEL</sequence>
<dbReference type="EMBL" id="JAUQYP010000001">
    <property type="protein sequence ID" value="MDO8105740.1"/>
    <property type="molecule type" value="Genomic_DNA"/>
</dbReference>
<keyword evidence="2" id="KW-1185">Reference proteome</keyword>
<evidence type="ECO:0000313" key="2">
    <source>
        <dbReference type="Proteomes" id="UP001232536"/>
    </source>
</evidence>
<gene>
    <name evidence="1" type="ORF">Q6348_00830</name>
</gene>
<organism evidence="1 2">
    <name type="scientific">Actinotalea lenta</name>
    <dbReference type="NCBI Taxonomy" id="3064654"/>
    <lineage>
        <taxon>Bacteria</taxon>
        <taxon>Bacillati</taxon>
        <taxon>Actinomycetota</taxon>
        <taxon>Actinomycetes</taxon>
        <taxon>Micrococcales</taxon>
        <taxon>Cellulomonadaceae</taxon>
        <taxon>Actinotalea</taxon>
    </lineage>
</organism>